<organism evidence="1 2">
    <name type="scientific">Ensete ventricosum</name>
    <name type="common">Abyssinian banana</name>
    <name type="synonym">Musa ensete</name>
    <dbReference type="NCBI Taxonomy" id="4639"/>
    <lineage>
        <taxon>Eukaryota</taxon>
        <taxon>Viridiplantae</taxon>
        <taxon>Streptophyta</taxon>
        <taxon>Embryophyta</taxon>
        <taxon>Tracheophyta</taxon>
        <taxon>Spermatophyta</taxon>
        <taxon>Magnoliopsida</taxon>
        <taxon>Liliopsida</taxon>
        <taxon>Zingiberales</taxon>
        <taxon>Musaceae</taxon>
        <taxon>Ensete</taxon>
    </lineage>
</organism>
<comment type="caution">
    <text evidence="1">The sequence shown here is derived from an EMBL/GenBank/DDBJ whole genome shotgun (WGS) entry which is preliminary data.</text>
</comment>
<proteinExistence type="predicted"/>
<evidence type="ECO:0000313" key="1">
    <source>
        <dbReference type="EMBL" id="KAJ8479776.1"/>
    </source>
</evidence>
<gene>
    <name evidence="1" type="ORF">OPV22_023503</name>
</gene>
<dbReference type="AlphaFoldDB" id="A0AAV8PFC3"/>
<accession>A0AAV8PFC3</accession>
<name>A0AAV8PFC3_ENSVE</name>
<evidence type="ECO:0008006" key="3">
    <source>
        <dbReference type="Google" id="ProtNLM"/>
    </source>
</evidence>
<dbReference type="Proteomes" id="UP001222027">
    <property type="component" value="Unassembled WGS sequence"/>
</dbReference>
<evidence type="ECO:0000313" key="2">
    <source>
        <dbReference type="Proteomes" id="UP001222027"/>
    </source>
</evidence>
<sequence length="135" mass="15385">MELILRKAEFYDPIRLGLSGYLSVWKMGGMMREEAERCIKIQTKRVLILLDLRSISQPELEIQLLDRVIIEYLVSSITRKGCEEETCRRGLSSHPLVAVGRLVIDSFISPNAGLRDDEEMESSGDMVVEKCDPVR</sequence>
<dbReference type="EMBL" id="JAQQAF010000006">
    <property type="protein sequence ID" value="KAJ8479776.1"/>
    <property type="molecule type" value="Genomic_DNA"/>
</dbReference>
<protein>
    <recommendedName>
        <fullName evidence="3">NPH3 domain-containing protein</fullName>
    </recommendedName>
</protein>
<keyword evidence="2" id="KW-1185">Reference proteome</keyword>
<reference evidence="1 2" key="1">
    <citation type="submission" date="2022-12" db="EMBL/GenBank/DDBJ databases">
        <title>Chromosome-scale assembly of the Ensete ventricosum genome.</title>
        <authorList>
            <person name="Dussert Y."/>
            <person name="Stocks J."/>
            <person name="Wendawek A."/>
            <person name="Woldeyes F."/>
            <person name="Nichols R.A."/>
            <person name="Borrell J.S."/>
        </authorList>
    </citation>
    <scope>NUCLEOTIDE SEQUENCE [LARGE SCALE GENOMIC DNA]</scope>
    <source>
        <strain evidence="2">cv. Maze</strain>
        <tissue evidence="1">Seeds</tissue>
    </source>
</reference>